<keyword evidence="2" id="KW-1133">Transmembrane helix</keyword>
<reference evidence="4 5" key="1">
    <citation type="journal article" date="2016" name="Nat. Commun.">
        <title>Thousands of microbial genomes shed light on interconnected biogeochemical processes in an aquifer system.</title>
        <authorList>
            <person name="Anantharaman K."/>
            <person name="Brown C.T."/>
            <person name="Hug L.A."/>
            <person name="Sharon I."/>
            <person name="Castelle C.J."/>
            <person name="Probst A.J."/>
            <person name="Thomas B.C."/>
            <person name="Singh A."/>
            <person name="Wilkins M.J."/>
            <person name="Karaoz U."/>
            <person name="Brodie E.L."/>
            <person name="Williams K.H."/>
            <person name="Hubbard S.S."/>
            <person name="Banfield J.F."/>
        </authorList>
    </citation>
    <scope>NUCLEOTIDE SEQUENCE [LARGE SCALE GENOMIC DNA]</scope>
</reference>
<evidence type="ECO:0000256" key="1">
    <source>
        <dbReference type="SAM" id="MobiDB-lite"/>
    </source>
</evidence>
<feature type="transmembrane region" description="Helical" evidence="2">
    <location>
        <begin position="20"/>
        <end position="40"/>
    </location>
</feature>
<protein>
    <recommendedName>
        <fullName evidence="3">Fibronectin type-III domain-containing protein</fullName>
    </recommendedName>
</protein>
<dbReference type="EMBL" id="MHCN01000009">
    <property type="protein sequence ID" value="OGY22068.1"/>
    <property type="molecule type" value="Genomic_DNA"/>
</dbReference>
<dbReference type="PROSITE" id="PS50853">
    <property type="entry name" value="FN3"/>
    <property type="match status" value="1"/>
</dbReference>
<dbReference type="InterPro" id="IPR013783">
    <property type="entry name" value="Ig-like_fold"/>
</dbReference>
<dbReference type="AlphaFoldDB" id="A0A1G1W310"/>
<feature type="compositionally biased region" description="Polar residues" evidence="1">
    <location>
        <begin position="318"/>
        <end position="330"/>
    </location>
</feature>
<dbReference type="STRING" id="1802591.A2113_02560"/>
<keyword evidence="2" id="KW-0812">Transmembrane</keyword>
<dbReference type="Gene3D" id="2.60.40.10">
    <property type="entry name" value="Immunoglobulins"/>
    <property type="match status" value="1"/>
</dbReference>
<feature type="compositionally biased region" description="Low complexity" evidence="1">
    <location>
        <begin position="345"/>
        <end position="356"/>
    </location>
</feature>
<gene>
    <name evidence="4" type="ORF">A2113_02560</name>
</gene>
<feature type="domain" description="Fibronectin type-III" evidence="3">
    <location>
        <begin position="155"/>
        <end position="241"/>
    </location>
</feature>
<name>A0A1G1W310_9BACT</name>
<keyword evidence="2" id="KW-0472">Membrane</keyword>
<evidence type="ECO:0000256" key="2">
    <source>
        <dbReference type="SAM" id="Phobius"/>
    </source>
</evidence>
<dbReference type="Pfam" id="PF00041">
    <property type="entry name" value="fn3"/>
    <property type="match status" value="1"/>
</dbReference>
<accession>A0A1G1W310</accession>
<evidence type="ECO:0000313" key="4">
    <source>
        <dbReference type="EMBL" id="OGY22068.1"/>
    </source>
</evidence>
<evidence type="ECO:0000313" key="5">
    <source>
        <dbReference type="Proteomes" id="UP000176299"/>
    </source>
</evidence>
<evidence type="ECO:0000259" key="3">
    <source>
        <dbReference type="PROSITE" id="PS50853"/>
    </source>
</evidence>
<dbReference type="SUPFAM" id="SSF49265">
    <property type="entry name" value="Fibronectin type III"/>
    <property type="match status" value="1"/>
</dbReference>
<dbReference type="CDD" id="cd00063">
    <property type="entry name" value="FN3"/>
    <property type="match status" value="1"/>
</dbReference>
<comment type="caution">
    <text evidence="4">The sequence shown here is derived from an EMBL/GenBank/DDBJ whole genome shotgun (WGS) entry which is preliminary data.</text>
</comment>
<organism evidence="4 5">
    <name type="scientific">Candidatus Woykebacteria bacterium GWA1_44_8</name>
    <dbReference type="NCBI Taxonomy" id="1802591"/>
    <lineage>
        <taxon>Bacteria</taxon>
        <taxon>Candidatus Woykeibacteriota</taxon>
    </lineage>
</organism>
<feature type="compositionally biased region" description="Low complexity" evidence="1">
    <location>
        <begin position="230"/>
        <end position="240"/>
    </location>
</feature>
<feature type="compositionally biased region" description="Pro residues" evidence="1">
    <location>
        <begin position="331"/>
        <end position="344"/>
    </location>
</feature>
<dbReference type="InterPro" id="IPR003961">
    <property type="entry name" value="FN3_dom"/>
</dbReference>
<proteinExistence type="predicted"/>
<feature type="region of interest" description="Disordered" evidence="1">
    <location>
        <begin position="311"/>
        <end position="356"/>
    </location>
</feature>
<feature type="region of interest" description="Disordered" evidence="1">
    <location>
        <begin position="230"/>
        <end position="257"/>
    </location>
</feature>
<dbReference type="InterPro" id="IPR036116">
    <property type="entry name" value="FN3_sf"/>
</dbReference>
<sequence>MRDFLPKLFELTAKISAPNLIRIFLFLVLLLSIPLTVLSVKTARDIRSLAAGTLTLRLGSTCTSTNRQLFVDYTHPVDGAPWYFQPQIGSSAPGGKYYISSNPSGTLEFAPPKFVTFYGRLFRFDDISNIDVLQVEKSIYVSDCGPPPDTTAPTPPGNLRVTNKTTNSVSLAWDASTDSGGSGLAGYRVYRDGAQVATTTSTSYSDSSLTPSTTYSYYVKAYDNANNSANSSTISTTTLANPPPPKPTVSISASPASITSGQSSTLSWSCTPNDGSVSVGITASSPPNIGTVACSGSKTVTPGSSITYTAVASGPGGTSDSKSTSITVNGQPPPPPPAAKPPSTKPSGPSSSTASGATLESLQLELSVPYLVGKLKVKVEIASGSKELEISPANKSYSLDLKSLALPLNKEYSLALTSKKTLIRKVRFTPTVAATTVNPGDLLLGDLNQDNRIDSADRLALIDSIADQTLLGDLNADKDTNSLDWAITLTNLGKRGD</sequence>
<dbReference type="SMART" id="SM00060">
    <property type="entry name" value="FN3"/>
    <property type="match status" value="1"/>
</dbReference>
<dbReference type="Proteomes" id="UP000176299">
    <property type="component" value="Unassembled WGS sequence"/>
</dbReference>